<feature type="transmembrane region" description="Helical" evidence="1">
    <location>
        <begin position="20"/>
        <end position="42"/>
    </location>
</feature>
<sequence length="167" mass="18794">MAFSRFTKKPTSTLSSSSTPLPIFILNLVLRFIQFVLALTVLGLYGTDLNAARKAHKYADSKWVYAEVVGALSALTCIIYMLPKIKFWWACAWDGILFILWTAVFGIFGKMYIHANAQGDGGIIRMKHAVWVDLINMLLWLVTTVMGVVLFFTMREGRSLHTGRAKV</sequence>
<keyword evidence="1" id="KW-1133">Transmembrane helix</keyword>
<evidence type="ECO:0000256" key="1">
    <source>
        <dbReference type="SAM" id="Phobius"/>
    </source>
</evidence>
<dbReference type="PANTHER" id="PTHR42083">
    <property type="entry name" value="MARVEL DOMAIN-CONTAINING PROTEIN"/>
    <property type="match status" value="1"/>
</dbReference>
<protein>
    <recommendedName>
        <fullName evidence="3">MARVEL domain-containing protein</fullName>
    </recommendedName>
</protein>
<proteinExistence type="predicted"/>
<dbReference type="EMBL" id="MG777473">
    <property type="protein sequence ID" value="AUW30788.1"/>
    <property type="molecule type" value="Genomic_DNA"/>
</dbReference>
<dbReference type="PANTHER" id="PTHR42083:SF1">
    <property type="entry name" value="MARVEL DOMAIN-CONTAINING PROTEIN"/>
    <property type="match status" value="1"/>
</dbReference>
<keyword evidence="1" id="KW-0812">Transmembrane</keyword>
<accession>A0A2K9YD95</accession>
<organism evidence="2">
    <name type="scientific">Cladonia uncialis subsp. uncialis</name>
    <dbReference type="NCBI Taxonomy" id="180999"/>
    <lineage>
        <taxon>Eukaryota</taxon>
        <taxon>Fungi</taxon>
        <taxon>Dikarya</taxon>
        <taxon>Ascomycota</taxon>
        <taxon>Pezizomycotina</taxon>
        <taxon>Lecanoromycetes</taxon>
        <taxon>OSLEUM clade</taxon>
        <taxon>Lecanoromycetidae</taxon>
        <taxon>Lecanorales</taxon>
        <taxon>Lecanorineae</taxon>
        <taxon>Cladoniaceae</taxon>
        <taxon>Cladonia</taxon>
    </lineage>
</organism>
<feature type="transmembrane region" description="Helical" evidence="1">
    <location>
        <begin position="129"/>
        <end position="152"/>
    </location>
</feature>
<evidence type="ECO:0000313" key="2">
    <source>
        <dbReference type="EMBL" id="AUW30788.1"/>
    </source>
</evidence>
<feature type="transmembrane region" description="Helical" evidence="1">
    <location>
        <begin position="87"/>
        <end position="108"/>
    </location>
</feature>
<keyword evidence="1" id="KW-0472">Membrane</keyword>
<name>A0A2K9YD95_CLAUC</name>
<dbReference type="AlphaFoldDB" id="A0A2K9YD95"/>
<feature type="transmembrane region" description="Helical" evidence="1">
    <location>
        <begin position="63"/>
        <end position="81"/>
    </location>
</feature>
<reference evidence="2" key="1">
    <citation type="submission" date="2017-12" db="EMBL/GenBank/DDBJ databases">
        <title>Genome Sequencing Reveals a Rich Biosynthetic Potential.</title>
        <authorList>
            <person name="Bertrand R.L."/>
            <person name="Abdel-Hameed M.E."/>
            <person name="Sorensen J.L."/>
        </authorList>
    </citation>
    <scope>NUCLEOTIDE SEQUENCE</scope>
</reference>
<evidence type="ECO:0008006" key="3">
    <source>
        <dbReference type="Google" id="ProtNLM"/>
    </source>
</evidence>